<protein>
    <submittedName>
        <fullName evidence="1">Uncharacterized protein</fullName>
    </submittedName>
</protein>
<reference evidence="1 2" key="1">
    <citation type="journal article" date="2020" name="Microorganisms">
        <title>Osmotic Adaptation and Compatible Solute Biosynthesis of Phototrophic Bacteria as Revealed from Genome Analyses.</title>
        <authorList>
            <person name="Imhoff J.F."/>
            <person name="Rahn T."/>
            <person name="Kunzel S."/>
            <person name="Keller A."/>
            <person name="Neulinger S.C."/>
        </authorList>
    </citation>
    <scope>NUCLEOTIDE SEQUENCE [LARGE SCALE GENOMIC DNA]</scope>
    <source>
        <strain evidence="1 2">DSM 25653</strain>
    </source>
</reference>
<sequence>MTIVQADIPDDLSRQAHALAQTRSVPFDRLVEEALRSLVAPEPFHDEASTLKAVESYEADTLRDGPWQP</sequence>
<accession>A0A9X0WE07</accession>
<proteinExistence type="predicted"/>
<gene>
    <name evidence="1" type="ORF">CKO42_25495</name>
</gene>
<evidence type="ECO:0000313" key="2">
    <source>
        <dbReference type="Proteomes" id="UP001138768"/>
    </source>
</evidence>
<keyword evidence="2" id="KW-1185">Reference proteome</keyword>
<comment type="caution">
    <text evidence="1">The sequence shown here is derived from an EMBL/GenBank/DDBJ whole genome shotgun (WGS) entry which is preliminary data.</text>
</comment>
<evidence type="ECO:0000313" key="1">
    <source>
        <dbReference type="EMBL" id="MBK1621682.1"/>
    </source>
</evidence>
<dbReference type="EMBL" id="NRRY01000101">
    <property type="protein sequence ID" value="MBK1621682.1"/>
    <property type="molecule type" value="Genomic_DNA"/>
</dbReference>
<name>A0A9X0WE07_9GAMM</name>
<dbReference type="AlphaFoldDB" id="A0A9X0WE07"/>
<dbReference type="Proteomes" id="UP001138768">
    <property type="component" value="Unassembled WGS sequence"/>
</dbReference>
<organism evidence="1 2">
    <name type="scientific">Lamprobacter modestohalophilus</name>
    <dbReference type="NCBI Taxonomy" id="1064514"/>
    <lineage>
        <taxon>Bacteria</taxon>
        <taxon>Pseudomonadati</taxon>
        <taxon>Pseudomonadota</taxon>
        <taxon>Gammaproteobacteria</taxon>
        <taxon>Chromatiales</taxon>
        <taxon>Chromatiaceae</taxon>
        <taxon>Lamprobacter</taxon>
    </lineage>
</organism>